<name>A0A401UM81_9CLOT</name>
<dbReference type="RefSeq" id="WP_125001631.1">
    <property type="nucleotide sequence ID" value="NZ_BHYK01000011.1"/>
</dbReference>
<dbReference type="AlphaFoldDB" id="A0A401UM81"/>
<dbReference type="EMBL" id="BHYK01000011">
    <property type="protein sequence ID" value="GCD10647.1"/>
    <property type="molecule type" value="Genomic_DNA"/>
</dbReference>
<keyword evidence="6" id="KW-1185">Reference proteome</keyword>
<dbReference type="PROSITE" id="PS51257">
    <property type="entry name" value="PROKAR_LIPOPROTEIN"/>
    <property type="match status" value="1"/>
</dbReference>
<keyword evidence="3" id="KW-0732">Signal</keyword>
<comment type="subcellular location">
    <subcellularLocation>
        <location evidence="1">Periplasm</location>
    </subcellularLocation>
</comment>
<feature type="domain" description="Solute-binding protein family 3/N-terminal" evidence="4">
    <location>
        <begin position="36"/>
        <end position="255"/>
    </location>
</feature>
<protein>
    <submittedName>
        <fullName evidence="5">Metal ABC transporter substrate-binding protein</fullName>
    </submittedName>
</protein>
<dbReference type="InterPro" id="IPR001638">
    <property type="entry name" value="Solute-binding_3/MltF_N"/>
</dbReference>
<evidence type="ECO:0000256" key="3">
    <source>
        <dbReference type="ARBA" id="ARBA00022729"/>
    </source>
</evidence>
<evidence type="ECO:0000313" key="6">
    <source>
        <dbReference type="Proteomes" id="UP000287872"/>
    </source>
</evidence>
<gene>
    <name evidence="5" type="ORF">Ctaglu_22700</name>
</gene>
<dbReference type="GO" id="GO:0042597">
    <property type="term" value="C:periplasmic space"/>
    <property type="evidence" value="ECO:0007669"/>
    <property type="project" value="UniProtKB-SubCell"/>
</dbReference>
<comment type="similarity">
    <text evidence="2">Belongs to the bacterial solute-binding protein SsuA/TauA family.</text>
</comment>
<evidence type="ECO:0000256" key="2">
    <source>
        <dbReference type="ARBA" id="ARBA00010742"/>
    </source>
</evidence>
<dbReference type="Gene3D" id="3.40.190.10">
    <property type="entry name" value="Periplasmic binding protein-like II"/>
    <property type="match status" value="2"/>
</dbReference>
<dbReference type="PANTHER" id="PTHR30024">
    <property type="entry name" value="ALIPHATIC SULFONATES-BINDING PROTEIN-RELATED"/>
    <property type="match status" value="1"/>
</dbReference>
<reference evidence="5 6" key="1">
    <citation type="submission" date="2018-11" db="EMBL/GenBank/DDBJ databases">
        <title>Genome sequencing and assembly of Clostridium tagluense strain A121.</title>
        <authorList>
            <person name="Murakami T."/>
            <person name="Segawa T."/>
            <person name="Shcherbakova V.A."/>
            <person name="Mori H."/>
            <person name="Yoshimura Y."/>
        </authorList>
    </citation>
    <scope>NUCLEOTIDE SEQUENCE [LARGE SCALE GENOMIC DNA]</scope>
    <source>
        <strain evidence="5 6">A121</strain>
    </source>
</reference>
<organism evidence="5 6">
    <name type="scientific">Clostridium tagluense</name>
    <dbReference type="NCBI Taxonomy" id="360422"/>
    <lineage>
        <taxon>Bacteria</taxon>
        <taxon>Bacillati</taxon>
        <taxon>Bacillota</taxon>
        <taxon>Clostridia</taxon>
        <taxon>Eubacteriales</taxon>
        <taxon>Clostridiaceae</taxon>
        <taxon>Clostridium</taxon>
    </lineage>
</organism>
<dbReference type="InterPro" id="IPR015168">
    <property type="entry name" value="SsuA/THI5"/>
</dbReference>
<dbReference type="Pfam" id="PF09084">
    <property type="entry name" value="NMT1"/>
    <property type="match status" value="1"/>
</dbReference>
<accession>A0A401UM81</accession>
<sequence>MKKKFLALTLVFIMGISIVGCTSKVKEDAGLKPKKTLTIGAMPDLDSVPVIIAEHNGYFKEEGIDVKIEHFKSATDRDTALQTGKIDGAISDMLAVVFFNDNKFDVKITSKTDGSYKLISGVNSNISKIGQSAGKSIGISKNTIIEYLTDRIMENSSIDVNSPKKVAIPKIPTRLEMLTNGKLDMATLPEPLASTAISSGGKVLSSSDKLGINPGVILFTKDTIASKSDEIKAFYKAYNKSVKFLKEAKQESYIDFVIKEAGFPEIVKKTLIFPTYSNATMPPEKELREVLIWLKAKKLTTNNYTLKDLSNSSFIK</sequence>
<proteinExistence type="inferred from homology"/>
<comment type="caution">
    <text evidence="5">The sequence shown here is derived from an EMBL/GenBank/DDBJ whole genome shotgun (WGS) entry which is preliminary data.</text>
</comment>
<evidence type="ECO:0000256" key="1">
    <source>
        <dbReference type="ARBA" id="ARBA00004418"/>
    </source>
</evidence>
<evidence type="ECO:0000259" key="4">
    <source>
        <dbReference type="SMART" id="SM00062"/>
    </source>
</evidence>
<dbReference type="SMART" id="SM00062">
    <property type="entry name" value="PBPb"/>
    <property type="match status" value="1"/>
</dbReference>
<dbReference type="OrthoDB" id="9815602at2"/>
<evidence type="ECO:0000313" key="5">
    <source>
        <dbReference type="EMBL" id="GCD10647.1"/>
    </source>
</evidence>
<dbReference type="Proteomes" id="UP000287872">
    <property type="component" value="Unassembled WGS sequence"/>
</dbReference>
<dbReference type="SUPFAM" id="SSF53850">
    <property type="entry name" value="Periplasmic binding protein-like II"/>
    <property type="match status" value="1"/>
</dbReference>
<dbReference type="PANTHER" id="PTHR30024:SF47">
    <property type="entry name" value="TAURINE-BINDING PERIPLASMIC PROTEIN"/>
    <property type="match status" value="1"/>
</dbReference>